<protein>
    <submittedName>
        <fullName evidence="7">RNA polymerase sigma factor, sigma-70 family</fullName>
    </submittedName>
</protein>
<sequence length="179" mass="21282">MDDQIVKSVLQGEHQAFRQIVEKYKKYVFAIIYNITRNPEETENLSQEAFIQAYSSLATYKNQGLKTWLGRIAVNKAIDWNRKKNKELTGQIKYQQVQKNLNETIHTIEDEVVRREEIKRLKDICSRIPHKYGNILHKYYIQSMNYKEIAEEEGISIRTVESRLYRAKKLLRDNWKEGG</sequence>
<dbReference type="PANTHER" id="PTHR43133">
    <property type="entry name" value="RNA POLYMERASE ECF-TYPE SIGMA FACTO"/>
    <property type="match status" value="1"/>
</dbReference>
<dbReference type="STRING" id="1120976.SAMN03080606_01718"/>
<evidence type="ECO:0000259" key="6">
    <source>
        <dbReference type="Pfam" id="PF08281"/>
    </source>
</evidence>
<evidence type="ECO:0000259" key="5">
    <source>
        <dbReference type="Pfam" id="PF04542"/>
    </source>
</evidence>
<dbReference type="PANTHER" id="PTHR43133:SF60">
    <property type="entry name" value="RNA POLYMERASE SIGMA FACTOR SIGV"/>
    <property type="match status" value="1"/>
</dbReference>
<evidence type="ECO:0000313" key="8">
    <source>
        <dbReference type="Proteomes" id="UP000198636"/>
    </source>
</evidence>
<dbReference type="RefSeq" id="WP_091542304.1">
    <property type="nucleotide sequence ID" value="NZ_FMUS01000009.1"/>
</dbReference>
<feature type="domain" description="RNA polymerase sigma-70 region 2" evidence="5">
    <location>
        <begin position="20"/>
        <end position="86"/>
    </location>
</feature>
<keyword evidence="8" id="KW-1185">Reference proteome</keyword>
<dbReference type="GO" id="GO:0003677">
    <property type="term" value="F:DNA binding"/>
    <property type="evidence" value="ECO:0007669"/>
    <property type="project" value="InterPro"/>
</dbReference>
<dbReference type="SUPFAM" id="SSF88946">
    <property type="entry name" value="Sigma2 domain of RNA polymerase sigma factors"/>
    <property type="match status" value="1"/>
</dbReference>
<dbReference type="EMBL" id="FMUS01000009">
    <property type="protein sequence ID" value="SCY51821.1"/>
    <property type="molecule type" value="Genomic_DNA"/>
</dbReference>
<dbReference type="OrthoDB" id="9789355at2"/>
<organism evidence="7 8">
    <name type="scientific">Alkaliphilus peptidifermentans DSM 18978</name>
    <dbReference type="NCBI Taxonomy" id="1120976"/>
    <lineage>
        <taxon>Bacteria</taxon>
        <taxon>Bacillati</taxon>
        <taxon>Bacillota</taxon>
        <taxon>Clostridia</taxon>
        <taxon>Peptostreptococcales</taxon>
        <taxon>Natronincolaceae</taxon>
        <taxon>Alkaliphilus</taxon>
    </lineage>
</organism>
<keyword evidence="4" id="KW-0804">Transcription</keyword>
<dbReference type="Gene3D" id="1.10.1740.10">
    <property type="match status" value="1"/>
</dbReference>
<accession>A0A1G5GKA7</accession>
<proteinExistence type="inferred from homology"/>
<dbReference type="InterPro" id="IPR013325">
    <property type="entry name" value="RNA_pol_sigma_r2"/>
</dbReference>
<reference evidence="7 8" key="1">
    <citation type="submission" date="2016-10" db="EMBL/GenBank/DDBJ databases">
        <authorList>
            <person name="de Groot N.N."/>
        </authorList>
    </citation>
    <scope>NUCLEOTIDE SEQUENCE [LARGE SCALE GENOMIC DNA]</scope>
    <source>
        <strain evidence="7 8">DSM 18978</strain>
    </source>
</reference>
<dbReference type="GO" id="GO:0016987">
    <property type="term" value="F:sigma factor activity"/>
    <property type="evidence" value="ECO:0007669"/>
    <property type="project" value="UniProtKB-KW"/>
</dbReference>
<dbReference type="Proteomes" id="UP000198636">
    <property type="component" value="Unassembled WGS sequence"/>
</dbReference>
<dbReference type="Pfam" id="PF04542">
    <property type="entry name" value="Sigma70_r2"/>
    <property type="match status" value="1"/>
</dbReference>
<evidence type="ECO:0000313" key="7">
    <source>
        <dbReference type="EMBL" id="SCY51821.1"/>
    </source>
</evidence>
<dbReference type="NCBIfam" id="TIGR02937">
    <property type="entry name" value="sigma70-ECF"/>
    <property type="match status" value="1"/>
</dbReference>
<gene>
    <name evidence="7" type="ORF">SAMN03080606_01718</name>
</gene>
<comment type="similarity">
    <text evidence="1">Belongs to the sigma-70 factor family. ECF subfamily.</text>
</comment>
<keyword evidence="3" id="KW-0731">Sigma factor</keyword>
<evidence type="ECO:0000256" key="2">
    <source>
        <dbReference type="ARBA" id="ARBA00023015"/>
    </source>
</evidence>
<dbReference type="Pfam" id="PF08281">
    <property type="entry name" value="Sigma70_r4_2"/>
    <property type="match status" value="1"/>
</dbReference>
<dbReference type="InterPro" id="IPR007627">
    <property type="entry name" value="RNA_pol_sigma70_r2"/>
</dbReference>
<dbReference type="CDD" id="cd06171">
    <property type="entry name" value="Sigma70_r4"/>
    <property type="match status" value="1"/>
</dbReference>
<dbReference type="SUPFAM" id="SSF88659">
    <property type="entry name" value="Sigma3 and sigma4 domains of RNA polymerase sigma factors"/>
    <property type="match status" value="1"/>
</dbReference>
<dbReference type="InterPro" id="IPR013324">
    <property type="entry name" value="RNA_pol_sigma_r3/r4-like"/>
</dbReference>
<dbReference type="InterPro" id="IPR036388">
    <property type="entry name" value="WH-like_DNA-bd_sf"/>
</dbReference>
<dbReference type="InterPro" id="IPR013249">
    <property type="entry name" value="RNA_pol_sigma70_r4_t2"/>
</dbReference>
<dbReference type="AlphaFoldDB" id="A0A1G5GKA7"/>
<dbReference type="InterPro" id="IPR039425">
    <property type="entry name" value="RNA_pol_sigma-70-like"/>
</dbReference>
<name>A0A1G5GKA7_9FIRM</name>
<dbReference type="Gene3D" id="1.10.10.10">
    <property type="entry name" value="Winged helix-like DNA-binding domain superfamily/Winged helix DNA-binding domain"/>
    <property type="match status" value="1"/>
</dbReference>
<dbReference type="GO" id="GO:0006352">
    <property type="term" value="P:DNA-templated transcription initiation"/>
    <property type="evidence" value="ECO:0007669"/>
    <property type="project" value="InterPro"/>
</dbReference>
<dbReference type="InterPro" id="IPR014284">
    <property type="entry name" value="RNA_pol_sigma-70_dom"/>
</dbReference>
<evidence type="ECO:0000256" key="3">
    <source>
        <dbReference type="ARBA" id="ARBA00023082"/>
    </source>
</evidence>
<evidence type="ECO:0000256" key="4">
    <source>
        <dbReference type="ARBA" id="ARBA00023163"/>
    </source>
</evidence>
<evidence type="ECO:0000256" key="1">
    <source>
        <dbReference type="ARBA" id="ARBA00010641"/>
    </source>
</evidence>
<feature type="domain" description="RNA polymerase sigma factor 70 region 4 type 2" evidence="6">
    <location>
        <begin position="131"/>
        <end position="171"/>
    </location>
</feature>
<keyword evidence="2" id="KW-0805">Transcription regulation</keyword>